<keyword evidence="3" id="KW-1185">Reference proteome</keyword>
<name>A0A930VBE0_9ACTN</name>
<organism evidence="2 3">
    <name type="scientific">Nocardioides islandensis</name>
    <dbReference type="NCBI Taxonomy" id="433663"/>
    <lineage>
        <taxon>Bacteria</taxon>
        <taxon>Bacillati</taxon>
        <taxon>Actinomycetota</taxon>
        <taxon>Actinomycetes</taxon>
        <taxon>Propionibacteriales</taxon>
        <taxon>Nocardioidaceae</taxon>
        <taxon>Nocardioides</taxon>
    </lineage>
</organism>
<dbReference type="EMBL" id="JADKPN010000004">
    <property type="protein sequence ID" value="MBF4763427.1"/>
    <property type="molecule type" value="Genomic_DNA"/>
</dbReference>
<dbReference type="RefSeq" id="WP_194706605.1">
    <property type="nucleotide sequence ID" value="NZ_JADKPN010000004.1"/>
</dbReference>
<gene>
    <name evidence="2" type="ORF">ISU07_09845</name>
</gene>
<proteinExistence type="predicted"/>
<dbReference type="InterPro" id="IPR002575">
    <property type="entry name" value="Aminoglycoside_PTrfase"/>
</dbReference>
<reference evidence="2" key="1">
    <citation type="submission" date="2020-11" db="EMBL/GenBank/DDBJ databases">
        <title>Nocardioides sp. nov., isolated from Soil of Cynanchum wilfordii Hemsley rhizosphere.</title>
        <authorList>
            <person name="Lee J.-S."/>
            <person name="Suh M.K."/>
            <person name="Kim J.-S."/>
        </authorList>
    </citation>
    <scope>NUCLEOTIDE SEQUENCE</scope>
    <source>
        <strain evidence="2">KCTC 19275</strain>
    </source>
</reference>
<dbReference type="Proteomes" id="UP000640489">
    <property type="component" value="Unassembled WGS sequence"/>
</dbReference>
<sequence length="376" mass="41243">MHDRSLLGPADVDDATFSVLVADLLGMPAADVEVLDSAVTEFPYDLPAITTGGRYVVRGTARVSGERAPYAMFVKVVQSWSRSPFFELVPEEMREMAEASVPWRTEALAYRSDLATRLPDGLAMPRALGVFDLDEKSASIWLEALDVVDCAWDDARYGRAAYLLGRLAASRRVAPLATLGEQAFTMRDYAFGRLENQVLPMLRDDGIWRHPLVAATFGEELRDRLRSAADQVPAYVEELMALPHTSGHGDACPNNLLAVRGTDGFTLIDYGFWNPMPVGSDLGQLLVGDVQIGKRPADDLAERDDAHLAEYVRGLRDEGCDLPEPVVRRSHALHLLLMSGLSAVGYDGLQGPPTPDLERAMTDRAAITRFCLDRVG</sequence>
<evidence type="ECO:0000259" key="1">
    <source>
        <dbReference type="Pfam" id="PF01636"/>
    </source>
</evidence>
<accession>A0A930VBE0</accession>
<comment type="caution">
    <text evidence="2">The sequence shown here is derived from an EMBL/GenBank/DDBJ whole genome shotgun (WGS) entry which is preliminary data.</text>
</comment>
<dbReference type="AlphaFoldDB" id="A0A930VBE0"/>
<protein>
    <recommendedName>
        <fullName evidence="1">Aminoglycoside phosphotransferase domain-containing protein</fullName>
    </recommendedName>
</protein>
<dbReference type="InterPro" id="IPR011009">
    <property type="entry name" value="Kinase-like_dom_sf"/>
</dbReference>
<dbReference type="SUPFAM" id="SSF56112">
    <property type="entry name" value="Protein kinase-like (PK-like)"/>
    <property type="match status" value="1"/>
</dbReference>
<evidence type="ECO:0000313" key="3">
    <source>
        <dbReference type="Proteomes" id="UP000640489"/>
    </source>
</evidence>
<dbReference type="Pfam" id="PF01636">
    <property type="entry name" value="APH"/>
    <property type="match status" value="1"/>
</dbReference>
<feature type="domain" description="Aminoglycoside phosphotransferase" evidence="1">
    <location>
        <begin position="146"/>
        <end position="305"/>
    </location>
</feature>
<evidence type="ECO:0000313" key="2">
    <source>
        <dbReference type="EMBL" id="MBF4763427.1"/>
    </source>
</evidence>